<dbReference type="RefSeq" id="WP_067425988.1">
    <property type="nucleotide sequence ID" value="NZ_CP016438.1"/>
</dbReference>
<dbReference type="InterPro" id="IPR037401">
    <property type="entry name" value="SnoaL-like"/>
</dbReference>
<name>A0A1B1M1R7_STRLN</name>
<evidence type="ECO:0000313" key="1">
    <source>
        <dbReference type="EMBL" id="ANS62600.1"/>
    </source>
</evidence>
<dbReference type="Proteomes" id="UP000092598">
    <property type="component" value="Chromosome"/>
</dbReference>
<dbReference type="KEGG" id="sls:SLINC_0376"/>
<proteinExistence type="predicted"/>
<organism evidence="1 2">
    <name type="scientific">Streptomyces lincolnensis</name>
    <dbReference type="NCBI Taxonomy" id="1915"/>
    <lineage>
        <taxon>Bacteria</taxon>
        <taxon>Bacillati</taxon>
        <taxon>Actinomycetota</taxon>
        <taxon>Actinomycetes</taxon>
        <taxon>Kitasatosporales</taxon>
        <taxon>Streptomycetaceae</taxon>
        <taxon>Streptomyces</taxon>
    </lineage>
</organism>
<evidence type="ECO:0000313" key="2">
    <source>
        <dbReference type="Proteomes" id="UP000092598"/>
    </source>
</evidence>
<dbReference type="SUPFAM" id="SSF54427">
    <property type="entry name" value="NTF2-like"/>
    <property type="match status" value="1"/>
</dbReference>
<dbReference type="AlphaFoldDB" id="A0A1B1M1R7"/>
<reference evidence="1 2" key="1">
    <citation type="submission" date="2016-07" db="EMBL/GenBank/DDBJ databases">
        <title>Enhancement of antibiotic productionsby engineered nitrateutilization in actinobacteria.</title>
        <authorList>
            <person name="Meng S.C."/>
        </authorList>
    </citation>
    <scope>NUCLEOTIDE SEQUENCE [LARGE SCALE GENOMIC DNA]</scope>
    <source>
        <strain evidence="1 2">NRRL 2936</strain>
    </source>
</reference>
<dbReference type="OrthoDB" id="5185819at2"/>
<dbReference type="EMBL" id="CP016438">
    <property type="protein sequence ID" value="ANS62600.1"/>
    <property type="molecule type" value="Genomic_DNA"/>
</dbReference>
<dbReference type="Pfam" id="PF12680">
    <property type="entry name" value="SnoaL_2"/>
    <property type="match status" value="1"/>
</dbReference>
<dbReference type="Gene3D" id="3.10.450.50">
    <property type="match status" value="1"/>
</dbReference>
<protein>
    <submittedName>
        <fullName evidence="1">Uncharacterized protein</fullName>
    </submittedName>
</protein>
<gene>
    <name evidence="1" type="ORF">SLINC_0376</name>
</gene>
<sequence length="120" mass="13022">MTTMDAVQRYYDAWINLDGDMADVPLADDFVFVGPVGSFDSAADFRAMAAQFGPIAQDFSVRHQFTDGDLVCSIVRWNLPQVSGTTNAAELLTVEDGVLVRAEVIYDGEELRKVVAAGSV</sequence>
<accession>A0A1B1M1R7</accession>
<keyword evidence="2" id="KW-1185">Reference proteome</keyword>
<dbReference type="InterPro" id="IPR032710">
    <property type="entry name" value="NTF2-like_dom_sf"/>
</dbReference>